<dbReference type="AlphaFoldDB" id="A0AAU9W0P7"/>
<dbReference type="Pfam" id="PF00787">
    <property type="entry name" value="PX"/>
    <property type="match status" value="1"/>
</dbReference>
<dbReference type="GO" id="GO:0006622">
    <property type="term" value="P:protein targeting to lysosome"/>
    <property type="evidence" value="ECO:0007669"/>
    <property type="project" value="TreeGrafter"/>
</dbReference>
<dbReference type="Gene3D" id="3.30.1520.10">
    <property type="entry name" value="Phox-like domain"/>
    <property type="match status" value="1"/>
</dbReference>
<dbReference type="PANTHER" id="PTHR22999:SF23">
    <property type="entry name" value="SORTING NEXIN-16"/>
    <property type="match status" value="1"/>
</dbReference>
<evidence type="ECO:0000256" key="2">
    <source>
        <dbReference type="ARBA" id="ARBA00022490"/>
    </source>
</evidence>
<evidence type="ECO:0000256" key="4">
    <source>
        <dbReference type="SAM" id="MobiDB-lite"/>
    </source>
</evidence>
<dbReference type="SMART" id="SM00312">
    <property type="entry name" value="PX"/>
    <property type="match status" value="1"/>
</dbReference>
<feature type="region of interest" description="Disordered" evidence="4">
    <location>
        <begin position="1"/>
        <end position="22"/>
    </location>
</feature>
<dbReference type="GO" id="GO:0005770">
    <property type="term" value="C:late endosome"/>
    <property type="evidence" value="ECO:0007669"/>
    <property type="project" value="TreeGrafter"/>
</dbReference>
<evidence type="ECO:0000259" key="5">
    <source>
        <dbReference type="PROSITE" id="PS50195"/>
    </source>
</evidence>
<protein>
    <recommendedName>
        <fullName evidence="5">PX domain-containing protein</fullName>
    </recommendedName>
</protein>
<evidence type="ECO:0000256" key="1">
    <source>
        <dbReference type="ARBA" id="ARBA00004496"/>
    </source>
</evidence>
<keyword evidence="7" id="KW-1185">Reference proteome</keyword>
<feature type="compositionally biased region" description="Low complexity" evidence="4">
    <location>
        <begin position="1"/>
        <end position="16"/>
    </location>
</feature>
<dbReference type="GO" id="GO:0045022">
    <property type="term" value="P:early endosome to late endosome transport"/>
    <property type="evidence" value="ECO:0007669"/>
    <property type="project" value="TreeGrafter"/>
</dbReference>
<reference evidence="6 7" key="1">
    <citation type="submission" date="2022-05" db="EMBL/GenBank/DDBJ databases">
        <authorList>
            <consortium name="Genoscope - CEA"/>
            <person name="William W."/>
        </authorList>
    </citation>
    <scope>NUCLEOTIDE SEQUENCE [LARGE SCALE GENOMIC DNA]</scope>
</reference>
<dbReference type="Proteomes" id="UP001159428">
    <property type="component" value="Unassembled WGS sequence"/>
</dbReference>
<dbReference type="PROSITE" id="PS50195">
    <property type="entry name" value="PX"/>
    <property type="match status" value="1"/>
</dbReference>
<evidence type="ECO:0000313" key="7">
    <source>
        <dbReference type="Proteomes" id="UP001159428"/>
    </source>
</evidence>
<dbReference type="InterPro" id="IPR036871">
    <property type="entry name" value="PX_dom_sf"/>
</dbReference>
<proteinExistence type="predicted"/>
<dbReference type="GO" id="GO:0008333">
    <property type="term" value="P:endosome to lysosome transport"/>
    <property type="evidence" value="ECO:0007669"/>
    <property type="project" value="TreeGrafter"/>
</dbReference>
<gene>
    <name evidence="6" type="ORF">PMEA_00028486</name>
</gene>
<dbReference type="GO" id="GO:0035091">
    <property type="term" value="F:phosphatidylinositol binding"/>
    <property type="evidence" value="ECO:0007669"/>
    <property type="project" value="InterPro"/>
</dbReference>
<dbReference type="PANTHER" id="PTHR22999">
    <property type="entry name" value="PX SERINE/THREONINE KINASE PXK"/>
    <property type="match status" value="1"/>
</dbReference>
<keyword evidence="3" id="KW-0175">Coiled coil</keyword>
<sequence>MSDTLTTSTSRGGSRRMVSPVTFKKDRDTADAQINRSSLENGHGFSDTFTISTGSSISMPRIDSCILGKETLEQREKFTLYKIEVNNGQKSWIIYRRYGDFVLLNKKLRRLFPEFRLHLPGKRFFKDNFDKGFIDKRQRGLEVFTNNLFGHRNLVLSDPVQRFYRLNNPPQPSESLEACQDYCQSLEHALADLRQKLRNQTAELNSLKTELSQVTYYRNENQHLCEHLQQQQTNVDQLTKSLQDQLNIALENERRAKEEVETLKEEMKAERASVQAARVIEKQKRDEGINRQMDLFKQSQEAVNQRVDSLVHSLEQQSIIEIKIAGVTQEMKTGERTENKAIQLKKALDETRTQLDKIHRNSLEMYQQEVEDLKVELSRAEFFAKAKTQEAESLRAEISGLHRKYQDFRKAQDDYISDLLSKFNDLQRYAVSTEEKYFFSLVIGVKLNMGVCGLRVDHINHLKPSTLFDQVRNHGYSIEHWPSWLSRTLSNASSTLDPEDED</sequence>
<keyword evidence="2" id="KW-0963">Cytoplasm</keyword>
<comment type="caution">
    <text evidence="6">The sequence shown here is derived from an EMBL/GenBank/DDBJ whole genome shotgun (WGS) entry which is preliminary data.</text>
</comment>
<dbReference type="InterPro" id="IPR001683">
    <property type="entry name" value="PX_dom"/>
</dbReference>
<evidence type="ECO:0000313" key="6">
    <source>
        <dbReference type="EMBL" id="CAH3041981.1"/>
    </source>
</evidence>
<feature type="coiled-coil region" evidence="3">
    <location>
        <begin position="176"/>
        <end position="277"/>
    </location>
</feature>
<feature type="domain" description="PX" evidence="5">
    <location>
        <begin position="59"/>
        <end position="171"/>
    </location>
</feature>
<dbReference type="InterPro" id="IPR051837">
    <property type="entry name" value="SortingNexin/PXDomain-PKLike"/>
</dbReference>
<comment type="subcellular location">
    <subcellularLocation>
        <location evidence="1">Cytoplasm</location>
    </subcellularLocation>
</comment>
<accession>A0AAU9W0P7</accession>
<dbReference type="EMBL" id="CALNXJ010000006">
    <property type="protein sequence ID" value="CAH3041981.1"/>
    <property type="molecule type" value="Genomic_DNA"/>
</dbReference>
<evidence type="ECO:0000256" key="3">
    <source>
        <dbReference type="SAM" id="Coils"/>
    </source>
</evidence>
<dbReference type="GO" id="GO:0005769">
    <property type="term" value="C:early endosome"/>
    <property type="evidence" value="ECO:0007669"/>
    <property type="project" value="TreeGrafter"/>
</dbReference>
<organism evidence="6 7">
    <name type="scientific">Pocillopora meandrina</name>
    <dbReference type="NCBI Taxonomy" id="46732"/>
    <lineage>
        <taxon>Eukaryota</taxon>
        <taxon>Metazoa</taxon>
        <taxon>Cnidaria</taxon>
        <taxon>Anthozoa</taxon>
        <taxon>Hexacorallia</taxon>
        <taxon>Scleractinia</taxon>
        <taxon>Astrocoeniina</taxon>
        <taxon>Pocilloporidae</taxon>
        <taxon>Pocillopora</taxon>
    </lineage>
</organism>
<feature type="coiled-coil region" evidence="3">
    <location>
        <begin position="334"/>
        <end position="411"/>
    </location>
</feature>
<name>A0AAU9W0P7_9CNID</name>
<dbReference type="SUPFAM" id="SSF64268">
    <property type="entry name" value="PX domain"/>
    <property type="match status" value="1"/>
</dbReference>